<protein>
    <recommendedName>
        <fullName evidence="3">histidine kinase</fullName>
        <ecNumber evidence="3">2.7.13.3</ecNumber>
    </recommendedName>
</protein>
<feature type="domain" description="Histidine kinase" evidence="9">
    <location>
        <begin position="200"/>
        <end position="410"/>
    </location>
</feature>
<dbReference type="EMBL" id="CP011307">
    <property type="protein sequence ID" value="ALP93840.1"/>
    <property type="molecule type" value="Genomic_DNA"/>
</dbReference>
<dbReference type="InterPro" id="IPR003661">
    <property type="entry name" value="HisK_dim/P_dom"/>
</dbReference>
<dbReference type="SMART" id="SM00387">
    <property type="entry name" value="HATPase_c"/>
    <property type="match status" value="1"/>
</dbReference>
<keyword evidence="8" id="KW-0472">Membrane</keyword>
<evidence type="ECO:0000256" key="8">
    <source>
        <dbReference type="SAM" id="Phobius"/>
    </source>
</evidence>
<evidence type="ECO:0000256" key="7">
    <source>
        <dbReference type="ARBA" id="ARBA00023012"/>
    </source>
</evidence>
<gene>
    <name evidence="10" type="ORF">IB211_01447</name>
</gene>
<evidence type="ECO:0000256" key="3">
    <source>
        <dbReference type="ARBA" id="ARBA00012438"/>
    </source>
</evidence>
<keyword evidence="6 10" id="KW-0418">Kinase</keyword>
<name>A0A0S2W477_9FIRM</name>
<organism evidence="10 11">
    <name type="scientific">Intestinimonas butyriciproducens</name>
    <dbReference type="NCBI Taxonomy" id="1297617"/>
    <lineage>
        <taxon>Bacteria</taxon>
        <taxon>Bacillati</taxon>
        <taxon>Bacillota</taxon>
        <taxon>Clostridia</taxon>
        <taxon>Eubacteriales</taxon>
        <taxon>Intestinimonas</taxon>
    </lineage>
</organism>
<dbReference type="Pfam" id="PF02518">
    <property type="entry name" value="HATPase_c"/>
    <property type="match status" value="1"/>
</dbReference>
<keyword evidence="4" id="KW-0597">Phosphoprotein</keyword>
<comment type="catalytic activity">
    <reaction evidence="1">
        <text>ATP + protein L-histidine = ADP + protein N-phospho-L-histidine.</text>
        <dbReference type="EC" id="2.7.13.3"/>
    </reaction>
</comment>
<dbReference type="PANTHER" id="PTHR45453:SF1">
    <property type="entry name" value="PHOSPHATE REGULON SENSOR PROTEIN PHOR"/>
    <property type="match status" value="1"/>
</dbReference>
<dbReference type="PATRIC" id="fig|1297617.4.peg.1481"/>
<dbReference type="eggNOG" id="COG2205">
    <property type="taxonomic scope" value="Bacteria"/>
</dbReference>
<dbReference type="GO" id="GO:0000155">
    <property type="term" value="F:phosphorelay sensor kinase activity"/>
    <property type="evidence" value="ECO:0007669"/>
    <property type="project" value="InterPro"/>
</dbReference>
<proteinExistence type="predicted"/>
<keyword evidence="8" id="KW-0812">Transmembrane</keyword>
<reference evidence="11" key="2">
    <citation type="submission" date="2015-04" db="EMBL/GenBank/DDBJ databases">
        <title>A butyrogenic pathway from the amino acid lysine in a human gut commensal.</title>
        <authorList>
            <person name="de Vos W.M."/>
            <person name="Bui N.T.P."/>
            <person name="Plugge C.M."/>
            <person name="Ritari J."/>
        </authorList>
    </citation>
    <scope>NUCLEOTIDE SEQUENCE [LARGE SCALE GENOMIC DNA]</scope>
    <source>
        <strain evidence="11">AF211</strain>
    </source>
</reference>
<reference evidence="10 11" key="1">
    <citation type="journal article" date="2015" name="Nat. Commun.">
        <title>Production of butyrate from lysine and the Amadori product fructoselysine by a human gut commensal.</title>
        <authorList>
            <person name="Bui T.P."/>
            <person name="Ritari J."/>
            <person name="Boeren S."/>
            <person name="de Waard P."/>
            <person name="Plugge C.M."/>
            <person name="de Vos W.M."/>
        </authorList>
    </citation>
    <scope>NUCLEOTIDE SEQUENCE [LARGE SCALE GENOMIC DNA]</scope>
    <source>
        <strain evidence="10 11">AF211</strain>
    </source>
</reference>
<dbReference type="GO" id="GO:0016036">
    <property type="term" value="P:cellular response to phosphate starvation"/>
    <property type="evidence" value="ECO:0007669"/>
    <property type="project" value="TreeGrafter"/>
</dbReference>
<dbReference type="GO" id="GO:0005886">
    <property type="term" value="C:plasma membrane"/>
    <property type="evidence" value="ECO:0007669"/>
    <property type="project" value="TreeGrafter"/>
</dbReference>
<dbReference type="InterPro" id="IPR005467">
    <property type="entry name" value="His_kinase_dom"/>
</dbReference>
<dbReference type="Proteomes" id="UP000064844">
    <property type="component" value="Chromosome"/>
</dbReference>
<dbReference type="InterPro" id="IPR036890">
    <property type="entry name" value="HATPase_C_sf"/>
</dbReference>
<dbReference type="SMART" id="SM00388">
    <property type="entry name" value="HisKA"/>
    <property type="match status" value="1"/>
</dbReference>
<feature type="transmembrane region" description="Helical" evidence="8">
    <location>
        <begin position="9"/>
        <end position="34"/>
    </location>
</feature>
<evidence type="ECO:0000259" key="9">
    <source>
        <dbReference type="PROSITE" id="PS50109"/>
    </source>
</evidence>
<sequence>MIHRLRRKFILIAMGAVTLVMIMMCLSINIINFLTTDSDLEKTLQVLYDNQGTMPQFPGGKPGERPGGPFTVETAYSTRYFVLRYSEDGTLDSADMRHIAAVSEEDAGRYLDIALKHGEGFGYTEGSYKYYVARVGEGRYMAIFLDCAQELRSFRMFALASLAVVIACIVLVLVLVLLLSKRAIDPVVRSAERQKQFITDAGHELKTPLTVITTSLKVLEMEVGRQKWIDKARAQTDKMTELVNDLVILSRLDEEKPPISKCRFDVSGAVLEAADSFRASAEAQGHALELNIVPGLTYYGDEYAVRQLVSILLDNAIKYTDAGCPIQLSLCAAAKGVLLKTQNACAGIEPEELDKLFDRFYRADKARTRQEGGGFGVGLSIARSIVEAHRGTIQADCPARGIIRFTAVLC</sequence>
<accession>A0A0S2W477</accession>
<dbReference type="PANTHER" id="PTHR45453">
    <property type="entry name" value="PHOSPHATE REGULON SENSOR PROTEIN PHOR"/>
    <property type="match status" value="1"/>
</dbReference>
<evidence type="ECO:0000256" key="6">
    <source>
        <dbReference type="ARBA" id="ARBA00022777"/>
    </source>
</evidence>
<dbReference type="Pfam" id="PF00512">
    <property type="entry name" value="HisKA"/>
    <property type="match status" value="1"/>
</dbReference>
<dbReference type="InterPro" id="IPR050351">
    <property type="entry name" value="BphY/WalK/GraS-like"/>
</dbReference>
<evidence type="ECO:0000256" key="1">
    <source>
        <dbReference type="ARBA" id="ARBA00000085"/>
    </source>
</evidence>
<dbReference type="RefSeq" id="WP_058117591.1">
    <property type="nucleotide sequence ID" value="NZ_CALICV010000034.1"/>
</dbReference>
<dbReference type="STRING" id="1297617.IB211_01447"/>
<dbReference type="Gene3D" id="1.10.287.130">
    <property type="match status" value="1"/>
</dbReference>
<dbReference type="InterPro" id="IPR003594">
    <property type="entry name" value="HATPase_dom"/>
</dbReference>
<comment type="subcellular location">
    <subcellularLocation>
        <location evidence="2">Membrane</location>
    </subcellularLocation>
</comment>
<dbReference type="SUPFAM" id="SSF47384">
    <property type="entry name" value="Homodimeric domain of signal transducing histidine kinase"/>
    <property type="match status" value="1"/>
</dbReference>
<dbReference type="PRINTS" id="PR00344">
    <property type="entry name" value="BCTRLSENSOR"/>
</dbReference>
<keyword evidence="11" id="KW-1185">Reference proteome</keyword>
<evidence type="ECO:0000256" key="5">
    <source>
        <dbReference type="ARBA" id="ARBA00022679"/>
    </source>
</evidence>
<dbReference type="GO" id="GO:0004721">
    <property type="term" value="F:phosphoprotein phosphatase activity"/>
    <property type="evidence" value="ECO:0007669"/>
    <property type="project" value="TreeGrafter"/>
</dbReference>
<keyword evidence="8" id="KW-1133">Transmembrane helix</keyword>
<dbReference type="InterPro" id="IPR004358">
    <property type="entry name" value="Sig_transdc_His_kin-like_C"/>
</dbReference>
<dbReference type="Gene3D" id="3.30.565.10">
    <property type="entry name" value="Histidine kinase-like ATPase, C-terminal domain"/>
    <property type="match status" value="1"/>
</dbReference>
<keyword evidence="7" id="KW-0902">Two-component regulatory system</keyword>
<evidence type="ECO:0000313" key="10">
    <source>
        <dbReference type="EMBL" id="ALP93840.1"/>
    </source>
</evidence>
<feature type="transmembrane region" description="Helical" evidence="8">
    <location>
        <begin position="156"/>
        <end position="179"/>
    </location>
</feature>
<dbReference type="PROSITE" id="PS50109">
    <property type="entry name" value="HIS_KIN"/>
    <property type="match status" value="1"/>
</dbReference>
<keyword evidence="5" id="KW-0808">Transferase</keyword>
<dbReference type="AlphaFoldDB" id="A0A0S2W477"/>
<dbReference type="CDD" id="cd00082">
    <property type="entry name" value="HisKA"/>
    <property type="match status" value="1"/>
</dbReference>
<evidence type="ECO:0000256" key="2">
    <source>
        <dbReference type="ARBA" id="ARBA00004370"/>
    </source>
</evidence>
<dbReference type="SUPFAM" id="SSF55874">
    <property type="entry name" value="ATPase domain of HSP90 chaperone/DNA topoisomerase II/histidine kinase"/>
    <property type="match status" value="1"/>
</dbReference>
<dbReference type="EC" id="2.7.13.3" evidence="3"/>
<evidence type="ECO:0000313" key="11">
    <source>
        <dbReference type="Proteomes" id="UP000064844"/>
    </source>
</evidence>
<evidence type="ECO:0000256" key="4">
    <source>
        <dbReference type="ARBA" id="ARBA00022553"/>
    </source>
</evidence>
<dbReference type="KEGG" id="ibu:IB211_01447"/>
<dbReference type="InterPro" id="IPR036097">
    <property type="entry name" value="HisK_dim/P_sf"/>
</dbReference>